<dbReference type="EMBL" id="MOEN01000007">
    <property type="protein sequence ID" value="OMH40852.1"/>
    <property type="molecule type" value="Genomic_DNA"/>
</dbReference>
<gene>
    <name evidence="1" type="ORF">BLW93_02750</name>
</gene>
<evidence type="ECO:0000313" key="2">
    <source>
        <dbReference type="Proteomes" id="UP000187408"/>
    </source>
</evidence>
<organism evidence="1 2">
    <name type="scientific">Desulfurobacterium indicum</name>
    <dbReference type="NCBI Taxonomy" id="1914305"/>
    <lineage>
        <taxon>Bacteria</taxon>
        <taxon>Pseudomonadati</taxon>
        <taxon>Aquificota</taxon>
        <taxon>Aquificia</taxon>
        <taxon>Desulfurobacteriales</taxon>
        <taxon>Desulfurobacteriaceae</taxon>
        <taxon>Desulfurobacterium</taxon>
    </lineage>
</organism>
<reference evidence="1 2" key="1">
    <citation type="submission" date="2016-10" db="EMBL/GenBank/DDBJ databases">
        <title>Genome sequence of a sulfur-reducing bacterium Desulfurobacterium indicum K6013.</title>
        <authorList>
            <person name="Cao J."/>
            <person name="Shao Z."/>
            <person name="Alain K."/>
            <person name="Jebbar M."/>
        </authorList>
    </citation>
    <scope>NUCLEOTIDE SEQUENCE [LARGE SCALE GENOMIC DNA]</scope>
    <source>
        <strain evidence="1 2">K6013</strain>
    </source>
</reference>
<sequence length="164" mass="17580">MRKPAGILALLTIIGLFLGWSIGTFFTGVTVAKVVASIPASPIVTEVSYNRKKHQLTYSMLNPGGMPLTIIQESFVFTPGSKTKEKGYVVSNIPVKVTLPPGVVTKVVLKLKPGTEKLEIGDGILATFTYITPLSSDLYTIVHPFKMGVSNKATVQSTQKGGEK</sequence>
<accession>A0A1R1MM08</accession>
<keyword evidence="2" id="KW-1185">Reference proteome</keyword>
<dbReference type="Proteomes" id="UP000187408">
    <property type="component" value="Unassembled WGS sequence"/>
</dbReference>
<name>A0A1R1MM08_9BACT</name>
<dbReference type="RefSeq" id="WP_076712591.1">
    <property type="nucleotide sequence ID" value="NZ_MOEN01000007.1"/>
</dbReference>
<dbReference type="STRING" id="1914305.BLW93_02750"/>
<dbReference type="AlphaFoldDB" id="A0A1R1MM08"/>
<evidence type="ECO:0000313" key="1">
    <source>
        <dbReference type="EMBL" id="OMH40852.1"/>
    </source>
</evidence>
<protein>
    <submittedName>
        <fullName evidence="1">Uncharacterized protein</fullName>
    </submittedName>
</protein>
<comment type="caution">
    <text evidence="1">The sequence shown here is derived from an EMBL/GenBank/DDBJ whole genome shotgun (WGS) entry which is preliminary data.</text>
</comment>
<dbReference type="OrthoDB" id="13304at2"/>
<proteinExistence type="predicted"/>